<dbReference type="Proteomes" id="UP000695562">
    <property type="component" value="Unassembled WGS sequence"/>
</dbReference>
<dbReference type="PANTHER" id="PTHR37515:SF2">
    <property type="entry name" value="YALI0C09240P"/>
    <property type="match status" value="1"/>
</dbReference>
<accession>A0A8J4UXX0</accession>
<dbReference type="PANTHER" id="PTHR37515">
    <property type="entry name" value="YALI0C09240P"/>
    <property type="match status" value="1"/>
</dbReference>
<sequence>MIANNNNINDNDNDIQITISDASEQESILTNQLGWEYKQYIKVIRYGGRPDTVFPDELSYGQQVESFKQSTYSDMQFYIDMDIQNGQVVIGITPDEIIAHNIDTVYCRMFAYVEVPATIKISFNRPKTIGKYELLSLYTRAFQYVWSFFPTGNKYQVFGHALEDLRYNTYSIIKIFDHAIAIQFNVDS</sequence>
<keyword evidence="2" id="KW-1185">Reference proteome</keyword>
<gene>
    <name evidence="1" type="ORF">CYY_007629</name>
</gene>
<reference evidence="1" key="1">
    <citation type="submission" date="2020-01" db="EMBL/GenBank/DDBJ databases">
        <title>Development of genomics and gene disruption for Polysphondylium violaceum indicates a role for the polyketide synthase stlB in stalk morphogenesis.</title>
        <authorList>
            <person name="Narita B."/>
            <person name="Kawabe Y."/>
            <person name="Kin K."/>
            <person name="Saito T."/>
            <person name="Gibbs R."/>
            <person name="Kuspa A."/>
            <person name="Muzny D."/>
            <person name="Queller D."/>
            <person name="Richards S."/>
            <person name="Strassman J."/>
            <person name="Sucgang R."/>
            <person name="Worley K."/>
            <person name="Schaap P."/>
        </authorList>
    </citation>
    <scope>NUCLEOTIDE SEQUENCE</scope>
    <source>
        <strain evidence="1">QSvi11</strain>
    </source>
</reference>
<protein>
    <submittedName>
        <fullName evidence="1">Uncharacterized protein</fullName>
    </submittedName>
</protein>
<dbReference type="EMBL" id="AJWJ01000418">
    <property type="protein sequence ID" value="KAF2071053.1"/>
    <property type="molecule type" value="Genomic_DNA"/>
</dbReference>
<dbReference type="AlphaFoldDB" id="A0A8J4UXX0"/>
<organism evidence="1 2">
    <name type="scientific">Polysphondylium violaceum</name>
    <dbReference type="NCBI Taxonomy" id="133409"/>
    <lineage>
        <taxon>Eukaryota</taxon>
        <taxon>Amoebozoa</taxon>
        <taxon>Evosea</taxon>
        <taxon>Eumycetozoa</taxon>
        <taxon>Dictyostelia</taxon>
        <taxon>Dictyosteliales</taxon>
        <taxon>Dictyosteliaceae</taxon>
        <taxon>Polysphondylium</taxon>
    </lineage>
</organism>
<name>A0A8J4UXX0_9MYCE</name>
<evidence type="ECO:0000313" key="2">
    <source>
        <dbReference type="Proteomes" id="UP000695562"/>
    </source>
</evidence>
<comment type="caution">
    <text evidence="1">The sequence shown here is derived from an EMBL/GenBank/DDBJ whole genome shotgun (WGS) entry which is preliminary data.</text>
</comment>
<proteinExistence type="predicted"/>
<evidence type="ECO:0000313" key="1">
    <source>
        <dbReference type="EMBL" id="KAF2071053.1"/>
    </source>
</evidence>